<evidence type="ECO:0000313" key="2">
    <source>
        <dbReference type="EMBL" id="TNN87880.1"/>
    </source>
</evidence>
<reference evidence="2 3" key="1">
    <citation type="submission" date="2019-03" db="EMBL/GenBank/DDBJ databases">
        <title>First draft genome of Liparis tanakae, snailfish: a comprehensive survey of snailfish specific genes.</title>
        <authorList>
            <person name="Kim W."/>
            <person name="Song I."/>
            <person name="Jeong J.-H."/>
            <person name="Kim D."/>
            <person name="Kim S."/>
            <person name="Ryu S."/>
            <person name="Song J.Y."/>
            <person name="Lee S.K."/>
        </authorList>
    </citation>
    <scope>NUCLEOTIDE SEQUENCE [LARGE SCALE GENOMIC DNA]</scope>
    <source>
        <tissue evidence="2">Muscle</tissue>
    </source>
</reference>
<evidence type="ECO:0000313" key="3">
    <source>
        <dbReference type="Proteomes" id="UP000314294"/>
    </source>
</evidence>
<feature type="region of interest" description="Disordered" evidence="1">
    <location>
        <begin position="48"/>
        <end position="71"/>
    </location>
</feature>
<feature type="compositionally biased region" description="Basic and acidic residues" evidence="1">
    <location>
        <begin position="48"/>
        <end position="62"/>
    </location>
</feature>
<gene>
    <name evidence="2" type="ORF">EYF80_001844</name>
</gene>
<organism evidence="2 3">
    <name type="scientific">Liparis tanakae</name>
    <name type="common">Tanaka's snailfish</name>
    <dbReference type="NCBI Taxonomy" id="230148"/>
    <lineage>
        <taxon>Eukaryota</taxon>
        <taxon>Metazoa</taxon>
        <taxon>Chordata</taxon>
        <taxon>Craniata</taxon>
        <taxon>Vertebrata</taxon>
        <taxon>Euteleostomi</taxon>
        <taxon>Actinopterygii</taxon>
        <taxon>Neopterygii</taxon>
        <taxon>Teleostei</taxon>
        <taxon>Neoteleostei</taxon>
        <taxon>Acanthomorphata</taxon>
        <taxon>Eupercaria</taxon>
        <taxon>Perciformes</taxon>
        <taxon>Cottioidei</taxon>
        <taxon>Cottales</taxon>
        <taxon>Liparidae</taxon>
        <taxon>Liparis</taxon>
    </lineage>
</organism>
<keyword evidence="3" id="KW-1185">Reference proteome</keyword>
<protein>
    <submittedName>
        <fullName evidence="2">Uncharacterized protein</fullName>
    </submittedName>
</protein>
<comment type="caution">
    <text evidence="2">The sequence shown here is derived from an EMBL/GenBank/DDBJ whole genome shotgun (WGS) entry which is preliminary data.</text>
</comment>
<dbReference type="Proteomes" id="UP000314294">
    <property type="component" value="Unassembled WGS sequence"/>
</dbReference>
<accession>A0A4Z2JCI7</accession>
<proteinExistence type="predicted"/>
<dbReference type="AlphaFoldDB" id="A0A4Z2JCI7"/>
<name>A0A4Z2JCI7_9TELE</name>
<sequence length="71" mass="8013">MTGYSITMATVLRGQKITHKSHDGMELSDKTGSPVQWALAGFNQPLRDETIINRNQQRDRQNSRPADVQES</sequence>
<dbReference type="EMBL" id="SRLO01000008">
    <property type="protein sequence ID" value="TNN87880.1"/>
    <property type="molecule type" value="Genomic_DNA"/>
</dbReference>
<evidence type="ECO:0000256" key="1">
    <source>
        <dbReference type="SAM" id="MobiDB-lite"/>
    </source>
</evidence>